<dbReference type="Proteomes" id="UP000189229">
    <property type="component" value="Unassembled WGS sequence"/>
</dbReference>
<gene>
    <name evidence="1" type="ORF">BZL30_0630</name>
</gene>
<accession>A0A1V3XTZ1</accession>
<protein>
    <submittedName>
        <fullName evidence="1">Lantibiotic modifying enzyme domain protein</fullName>
    </submittedName>
</protein>
<organism evidence="1 2">
    <name type="scientific">Mycobacterium kansasii</name>
    <dbReference type="NCBI Taxonomy" id="1768"/>
    <lineage>
        <taxon>Bacteria</taxon>
        <taxon>Bacillati</taxon>
        <taxon>Actinomycetota</taxon>
        <taxon>Actinomycetes</taxon>
        <taxon>Mycobacteriales</taxon>
        <taxon>Mycobacteriaceae</taxon>
        <taxon>Mycobacterium</taxon>
    </lineage>
</organism>
<dbReference type="AlphaFoldDB" id="A0A1V3XTZ1"/>
<sequence length="224" mass="23703">MGVVANYGGGAGFTPGCGERDGMDAFFERVLVGAASVDELLSRDFESVPGQKSDADRAGRRLAAWCRSCASGDWRQFARRLDRDGWDFALVLERFAGVRRVSSAPVPGWLQDAVWIEAALRGVDAGGGGGLGCAFEQLLMPVVVQAEARLWSAVAAPVAGLFGEGGRASLRRALVEQLSQLCAPALYALFDTARAGSLSYGQFVVDMRGRGFGGCLRPSRCCCG</sequence>
<reference evidence="1 2" key="1">
    <citation type="submission" date="2017-02" db="EMBL/GenBank/DDBJ databases">
        <title>Complete genome sequences of Mycobacterium kansasii strains isolated from rhesus macaques.</title>
        <authorList>
            <person name="Panda A."/>
            <person name="Nagaraj S."/>
            <person name="Zhao X."/>
            <person name="Tettelin H."/>
            <person name="Detolla L.J."/>
        </authorList>
    </citation>
    <scope>NUCLEOTIDE SEQUENCE [LARGE SCALE GENOMIC DNA]</scope>
    <source>
        <strain evidence="1 2">11-3813</strain>
    </source>
</reference>
<comment type="caution">
    <text evidence="1">The sequence shown here is derived from an EMBL/GenBank/DDBJ whole genome shotgun (WGS) entry which is preliminary data.</text>
</comment>
<proteinExistence type="predicted"/>
<evidence type="ECO:0000313" key="2">
    <source>
        <dbReference type="Proteomes" id="UP000189229"/>
    </source>
</evidence>
<name>A0A1V3XTZ1_MYCKA</name>
<evidence type="ECO:0000313" key="1">
    <source>
        <dbReference type="EMBL" id="OOK82548.1"/>
    </source>
</evidence>
<dbReference type="EMBL" id="MVBM01000001">
    <property type="protein sequence ID" value="OOK82548.1"/>
    <property type="molecule type" value="Genomic_DNA"/>
</dbReference>